<protein>
    <submittedName>
        <fullName evidence="1">Uncharacterized protein</fullName>
    </submittedName>
</protein>
<sequence length="125" mass="13751">MKSITIGIEYRASIMQFIGTSCRRISVAKVMFPYEPMVIVKMRELLRKLLFTASKTPSDLSICFVSPGKDSPTLSISVFVVLSSMTKIFFQVAAAELNNWASLIAVLDPAITPPTMITSNAVFIV</sequence>
<comment type="caution">
    <text evidence="1">The sequence shown here is derived from an EMBL/GenBank/DDBJ whole genome shotgun (WGS) entry which is preliminary data.</text>
</comment>
<dbReference type="PROSITE" id="PS51257">
    <property type="entry name" value="PROKAR_LIPOPROTEIN"/>
    <property type="match status" value="1"/>
</dbReference>
<keyword evidence="2" id="KW-1185">Reference proteome</keyword>
<dbReference type="Proteomes" id="UP000247702">
    <property type="component" value="Unassembled WGS sequence"/>
</dbReference>
<dbReference type="AlphaFoldDB" id="A0A2Z6SEL5"/>
<evidence type="ECO:0000313" key="1">
    <source>
        <dbReference type="EMBL" id="GBC08222.1"/>
    </source>
</evidence>
<organism evidence="1 2">
    <name type="scientific">Rhizophagus clarus</name>
    <dbReference type="NCBI Taxonomy" id="94130"/>
    <lineage>
        <taxon>Eukaryota</taxon>
        <taxon>Fungi</taxon>
        <taxon>Fungi incertae sedis</taxon>
        <taxon>Mucoromycota</taxon>
        <taxon>Glomeromycotina</taxon>
        <taxon>Glomeromycetes</taxon>
        <taxon>Glomerales</taxon>
        <taxon>Glomeraceae</taxon>
        <taxon>Rhizophagus</taxon>
    </lineage>
</organism>
<evidence type="ECO:0000313" key="2">
    <source>
        <dbReference type="Proteomes" id="UP000247702"/>
    </source>
</evidence>
<gene>
    <name evidence="1" type="ORF">RclHR1_07990006</name>
</gene>
<reference evidence="1 2" key="1">
    <citation type="submission" date="2017-11" db="EMBL/GenBank/DDBJ databases">
        <title>The genome of Rhizophagus clarus HR1 reveals common genetic basis of auxotrophy among arbuscular mycorrhizal fungi.</title>
        <authorList>
            <person name="Kobayashi Y."/>
        </authorList>
    </citation>
    <scope>NUCLEOTIDE SEQUENCE [LARGE SCALE GENOMIC DNA]</scope>
    <source>
        <strain evidence="1 2">HR1</strain>
    </source>
</reference>
<proteinExistence type="predicted"/>
<dbReference type="EMBL" id="BEXD01004202">
    <property type="protein sequence ID" value="GBC08222.1"/>
    <property type="molecule type" value="Genomic_DNA"/>
</dbReference>
<name>A0A2Z6SEL5_9GLOM</name>
<accession>A0A2Z6SEL5</accession>